<evidence type="ECO:0000259" key="4">
    <source>
        <dbReference type="PROSITE" id="PS50991"/>
    </source>
</evidence>
<gene>
    <name evidence="5" type="ORF">AV942_05420</name>
</gene>
<dbReference type="Gene3D" id="2.40.50.100">
    <property type="match status" value="1"/>
</dbReference>
<dbReference type="PANTHER" id="PTHR43778:SF2">
    <property type="entry name" value="PYRUVATE CARBOXYLASE, MITOCHONDRIAL"/>
    <property type="match status" value="1"/>
</dbReference>
<feature type="region of interest" description="Disordered" evidence="2">
    <location>
        <begin position="455"/>
        <end position="488"/>
    </location>
</feature>
<dbReference type="GO" id="GO:0008948">
    <property type="term" value="F:oxaloacetate decarboxylase activity"/>
    <property type="evidence" value="ECO:0007669"/>
    <property type="project" value="InterPro"/>
</dbReference>
<dbReference type="Pfam" id="PF02436">
    <property type="entry name" value="PYC_OADA"/>
    <property type="match status" value="1"/>
</dbReference>
<dbReference type="CDD" id="cd07937">
    <property type="entry name" value="DRE_TIM_PC_TC_5S"/>
    <property type="match status" value="1"/>
</dbReference>
<organism evidence="5 6">
    <name type="scientific">Alteromonas mediterranea</name>
    <dbReference type="NCBI Taxonomy" id="314275"/>
    <lineage>
        <taxon>Bacteria</taxon>
        <taxon>Pseudomonadati</taxon>
        <taxon>Pseudomonadota</taxon>
        <taxon>Gammaproteobacteria</taxon>
        <taxon>Alteromonadales</taxon>
        <taxon>Alteromonadaceae</taxon>
        <taxon>Alteromonas/Salinimonas group</taxon>
        <taxon>Alteromonas</taxon>
    </lineage>
</organism>
<dbReference type="NCBIfam" id="NF010643">
    <property type="entry name" value="PRK14040.1"/>
    <property type="match status" value="1"/>
</dbReference>
<proteinExistence type="predicted"/>
<dbReference type="Pfam" id="PF00364">
    <property type="entry name" value="Biotin_lipoyl"/>
    <property type="match status" value="1"/>
</dbReference>
<dbReference type="EMBL" id="CP013928">
    <property type="protein sequence ID" value="AMJ77792.1"/>
    <property type="molecule type" value="Genomic_DNA"/>
</dbReference>
<sequence length="604" mass="65036">MSKPLALTELVLRDAHQSLLATRMRIEDMLPIAEKLDKAGFWSVESWGGATFDSCIRYLGEDPWERIRKLKAAMPNTKQQMLLRGQNLLGYRHNADDVVTRFVERAHESGVDVFRIFDAMNDIRNLKTAIKATIDSGAHAQGTISYTVSPVHNLKLWLDMAKQLEDLGVHSICIKDMAGLLKPYECEALITGLKETVSVPIAMQCHATTGLSTATYQKAVDAGIDMLDTAISSMSMTYGHTATETMVSIVEGTERDTGIALPELEEIASYFRDVRKKYSKFEGSLKGVDARILLAQVPGGMLTNMESQLKEQGAEDKFEEVLKEIPRVREDLGFIPLVTPTSQIVGTQSVLNVLTGERYKSITKETAGVLKGEYGATAAPVNKALQERVLDGAEPVTCRPADNIAPELDALSKELDELAEKKQLSLSDDKIDDVLTYALFPQIGLKFIENRGNPDAFEPAPSAQSSQSADVAQVEKTAANTSTSGSETYDVNVDGKVYHVEVAPSGTLTSVTPAGAAQSSAPASASNTQASAGTSQSIDAPLAGNVFKILVKNGDSIAEGDVVMILEAMKMETEIRAAFTGTVTEVTVGEGDAVSSGQPLILLG</sequence>
<protein>
    <submittedName>
        <fullName evidence="5">Oxaloacetate decarboxylase</fullName>
    </submittedName>
</protein>
<evidence type="ECO:0000313" key="6">
    <source>
        <dbReference type="Proteomes" id="UP000061468"/>
    </source>
</evidence>
<dbReference type="PANTHER" id="PTHR43778">
    <property type="entry name" value="PYRUVATE CARBOXYLASE"/>
    <property type="match status" value="1"/>
</dbReference>
<dbReference type="NCBIfam" id="TIGR01108">
    <property type="entry name" value="oadA"/>
    <property type="match status" value="1"/>
</dbReference>
<feature type="compositionally biased region" description="Polar residues" evidence="2">
    <location>
        <begin position="478"/>
        <end position="488"/>
    </location>
</feature>
<feature type="region of interest" description="Disordered" evidence="2">
    <location>
        <begin position="511"/>
        <end position="536"/>
    </location>
</feature>
<dbReference type="FunFam" id="2.40.50.100:FF:000003">
    <property type="entry name" value="Acetyl-CoA carboxylase biotin carboxyl carrier protein"/>
    <property type="match status" value="1"/>
</dbReference>
<dbReference type="GO" id="GO:0004736">
    <property type="term" value="F:pyruvate carboxylase activity"/>
    <property type="evidence" value="ECO:0007669"/>
    <property type="project" value="UniProtKB-ARBA"/>
</dbReference>
<evidence type="ECO:0000256" key="2">
    <source>
        <dbReference type="SAM" id="MobiDB-lite"/>
    </source>
</evidence>
<dbReference type="PROSITE" id="PS50991">
    <property type="entry name" value="PYR_CT"/>
    <property type="match status" value="1"/>
</dbReference>
<dbReference type="Proteomes" id="UP000061468">
    <property type="component" value="Chromosome"/>
</dbReference>
<keyword evidence="1" id="KW-0092">Biotin</keyword>
<dbReference type="GO" id="GO:0006094">
    <property type="term" value="P:gluconeogenesis"/>
    <property type="evidence" value="ECO:0007669"/>
    <property type="project" value="TreeGrafter"/>
</dbReference>
<evidence type="ECO:0000256" key="1">
    <source>
        <dbReference type="ARBA" id="ARBA00023267"/>
    </source>
</evidence>
<dbReference type="GO" id="GO:0005737">
    <property type="term" value="C:cytoplasm"/>
    <property type="evidence" value="ECO:0007669"/>
    <property type="project" value="TreeGrafter"/>
</dbReference>
<dbReference type="InterPro" id="IPR055268">
    <property type="entry name" value="PCB-like"/>
</dbReference>
<feature type="domain" description="Lipoyl-binding" evidence="3">
    <location>
        <begin position="529"/>
        <end position="604"/>
    </location>
</feature>
<dbReference type="InterPro" id="IPR003379">
    <property type="entry name" value="Carboxylase_cons_dom"/>
</dbReference>
<dbReference type="CDD" id="cd06850">
    <property type="entry name" value="biotinyl_domain"/>
    <property type="match status" value="1"/>
</dbReference>
<dbReference type="InterPro" id="IPR001882">
    <property type="entry name" value="Biotin_BS"/>
</dbReference>
<feature type="domain" description="Pyruvate carboxyltransferase" evidence="4">
    <location>
        <begin position="5"/>
        <end position="265"/>
    </location>
</feature>
<reference evidence="5 6" key="1">
    <citation type="submission" date="2015-12" db="EMBL/GenBank/DDBJ databases">
        <title>Intraspecies pangenome expansion in the marine bacterium Alteromonas.</title>
        <authorList>
            <person name="Lopez-Perez M."/>
            <person name="Rodriguez-Valera F."/>
        </authorList>
    </citation>
    <scope>NUCLEOTIDE SEQUENCE [LARGE SCALE GENOMIC DNA]</scope>
    <source>
        <strain evidence="5 6">UM8</strain>
    </source>
</reference>
<dbReference type="SUPFAM" id="SSF51230">
    <property type="entry name" value="Single hybrid motif"/>
    <property type="match status" value="1"/>
</dbReference>
<dbReference type="InterPro" id="IPR000089">
    <property type="entry name" value="Biotin_lipoyl"/>
</dbReference>
<dbReference type="InterPro" id="IPR011053">
    <property type="entry name" value="Single_hybrid_motif"/>
</dbReference>
<dbReference type="Pfam" id="PF00682">
    <property type="entry name" value="HMGL-like"/>
    <property type="match status" value="1"/>
</dbReference>
<dbReference type="NCBIfam" id="NF006761">
    <property type="entry name" value="PRK09282.1"/>
    <property type="match status" value="1"/>
</dbReference>
<name>A0AAC8XI63_9ALTE</name>
<dbReference type="PROSITE" id="PS00188">
    <property type="entry name" value="BIOTIN"/>
    <property type="match status" value="1"/>
</dbReference>
<dbReference type="InterPro" id="IPR005776">
    <property type="entry name" value="OadA"/>
</dbReference>
<feature type="compositionally biased region" description="Low complexity" evidence="2">
    <location>
        <begin position="459"/>
        <end position="474"/>
    </location>
</feature>
<dbReference type="GO" id="GO:0006814">
    <property type="term" value="P:sodium ion transport"/>
    <property type="evidence" value="ECO:0007669"/>
    <property type="project" value="InterPro"/>
</dbReference>
<dbReference type="SUPFAM" id="SSF51569">
    <property type="entry name" value="Aldolase"/>
    <property type="match status" value="1"/>
</dbReference>
<dbReference type="AlphaFoldDB" id="A0AAC8XI63"/>
<dbReference type="InterPro" id="IPR000891">
    <property type="entry name" value="PYR_CT"/>
</dbReference>
<dbReference type="SUPFAM" id="SSF89000">
    <property type="entry name" value="post-HMGL domain-like"/>
    <property type="match status" value="1"/>
</dbReference>
<dbReference type="RefSeq" id="WP_015066504.1">
    <property type="nucleotide sequence ID" value="NZ_CAXGIV010000086.1"/>
</dbReference>
<dbReference type="Gene3D" id="3.20.20.70">
    <property type="entry name" value="Aldolase class I"/>
    <property type="match status" value="1"/>
</dbReference>
<accession>A0AAC8XI63</accession>
<evidence type="ECO:0000313" key="5">
    <source>
        <dbReference type="EMBL" id="AMJ77792.1"/>
    </source>
</evidence>
<feature type="compositionally biased region" description="Low complexity" evidence="2">
    <location>
        <begin position="512"/>
        <end position="532"/>
    </location>
</feature>
<dbReference type="InterPro" id="IPR013785">
    <property type="entry name" value="Aldolase_TIM"/>
</dbReference>
<evidence type="ECO:0000259" key="3">
    <source>
        <dbReference type="PROSITE" id="PS50968"/>
    </source>
</evidence>
<dbReference type="PROSITE" id="PS50968">
    <property type="entry name" value="BIOTINYL_LIPOYL"/>
    <property type="match status" value="1"/>
</dbReference>